<dbReference type="EMBL" id="JBEVYD010000012">
    <property type="protein sequence ID" value="KAL3229141.1"/>
    <property type="molecule type" value="Genomic_DNA"/>
</dbReference>
<evidence type="ECO:0000259" key="9">
    <source>
        <dbReference type="PROSITE" id="PS50157"/>
    </source>
</evidence>
<feature type="domain" description="C2H2-type" evidence="9">
    <location>
        <begin position="573"/>
        <end position="609"/>
    </location>
</feature>
<dbReference type="InterPro" id="IPR036236">
    <property type="entry name" value="Znf_C2H2_sf"/>
</dbReference>
<dbReference type="PANTHER" id="PTHR16515:SF49">
    <property type="entry name" value="GASTRULA ZINC FINGER PROTEIN XLCGF49.1-LIKE-RELATED"/>
    <property type="match status" value="1"/>
</dbReference>
<keyword evidence="2" id="KW-0479">Metal-binding</keyword>
<protein>
    <submittedName>
        <fullName evidence="10">Transcriptional regulator CRZ1</fullName>
    </submittedName>
</protein>
<evidence type="ECO:0000256" key="1">
    <source>
        <dbReference type="ARBA" id="ARBA00004123"/>
    </source>
</evidence>
<dbReference type="PROSITE" id="PS00028">
    <property type="entry name" value="ZINC_FINGER_C2H2_1"/>
    <property type="match status" value="2"/>
</dbReference>
<feature type="domain" description="C2H2-type" evidence="9">
    <location>
        <begin position="517"/>
        <end position="544"/>
    </location>
</feature>
<comment type="caution">
    <text evidence="10">The sequence shown here is derived from an EMBL/GenBank/DDBJ whole genome shotgun (WGS) entry which is preliminary data.</text>
</comment>
<name>A0ABR4NMU6_9SACH</name>
<reference evidence="10 11" key="1">
    <citation type="submission" date="2024-05" db="EMBL/GenBank/DDBJ databases">
        <title>Long read based assembly of the Candida bracarensis genome reveals expanded adhesin content.</title>
        <authorList>
            <person name="Marcet-Houben M."/>
            <person name="Ksiezopolska E."/>
            <person name="Gabaldon T."/>
        </authorList>
    </citation>
    <scope>NUCLEOTIDE SEQUENCE [LARGE SCALE GENOMIC DNA]</scope>
    <source>
        <strain evidence="10 11">CBM6</strain>
    </source>
</reference>
<dbReference type="Pfam" id="PF00096">
    <property type="entry name" value="zf-C2H2"/>
    <property type="match status" value="1"/>
</dbReference>
<dbReference type="InterPro" id="IPR050331">
    <property type="entry name" value="Zinc_finger"/>
</dbReference>
<organism evidence="10 11">
    <name type="scientific">Nakaseomyces bracarensis</name>
    <dbReference type="NCBI Taxonomy" id="273131"/>
    <lineage>
        <taxon>Eukaryota</taxon>
        <taxon>Fungi</taxon>
        <taxon>Dikarya</taxon>
        <taxon>Ascomycota</taxon>
        <taxon>Saccharomycotina</taxon>
        <taxon>Saccharomycetes</taxon>
        <taxon>Saccharomycetales</taxon>
        <taxon>Saccharomycetaceae</taxon>
        <taxon>Nakaseomyces</taxon>
    </lineage>
</organism>
<dbReference type="SUPFAM" id="SSF57667">
    <property type="entry name" value="beta-beta-alpha zinc fingers"/>
    <property type="match status" value="1"/>
</dbReference>
<comment type="subcellular location">
    <subcellularLocation>
        <location evidence="1">Nucleus</location>
    </subcellularLocation>
</comment>
<feature type="region of interest" description="Disordered" evidence="8">
    <location>
        <begin position="376"/>
        <end position="398"/>
    </location>
</feature>
<evidence type="ECO:0000256" key="6">
    <source>
        <dbReference type="ARBA" id="ARBA00023242"/>
    </source>
</evidence>
<keyword evidence="11" id="KW-1185">Reference proteome</keyword>
<evidence type="ECO:0000256" key="3">
    <source>
        <dbReference type="ARBA" id="ARBA00022737"/>
    </source>
</evidence>
<feature type="compositionally biased region" description="Basic and acidic residues" evidence="8">
    <location>
        <begin position="453"/>
        <end position="470"/>
    </location>
</feature>
<keyword evidence="5" id="KW-0862">Zinc</keyword>
<dbReference type="Gene3D" id="3.30.160.60">
    <property type="entry name" value="Classic Zinc Finger"/>
    <property type="match status" value="3"/>
</dbReference>
<dbReference type="PANTHER" id="PTHR16515">
    <property type="entry name" value="PR DOMAIN ZINC FINGER PROTEIN"/>
    <property type="match status" value="1"/>
</dbReference>
<evidence type="ECO:0000256" key="2">
    <source>
        <dbReference type="ARBA" id="ARBA00022723"/>
    </source>
</evidence>
<dbReference type="PROSITE" id="PS50157">
    <property type="entry name" value="ZINC_FINGER_C2H2_2"/>
    <property type="match status" value="3"/>
</dbReference>
<evidence type="ECO:0000313" key="10">
    <source>
        <dbReference type="EMBL" id="KAL3229141.1"/>
    </source>
</evidence>
<dbReference type="SMART" id="SM00355">
    <property type="entry name" value="ZnF_C2H2"/>
    <property type="match status" value="2"/>
</dbReference>
<accession>A0ABR4NMU6</accession>
<feature type="compositionally biased region" description="Low complexity" evidence="8">
    <location>
        <begin position="478"/>
        <end position="493"/>
    </location>
</feature>
<dbReference type="InterPro" id="IPR013087">
    <property type="entry name" value="Znf_C2H2_type"/>
</dbReference>
<sequence>MNNDNRDKQQKLTGLQLKPDLDIMFLDQYLDQAANLQKHLHSNNNNNNNTNQYDERIEQSLDLSNNMSNTFEGISEANMAQTMFGNSESPFSPSSDLSSKTGNLFSSKTVNTESFDGAQMLNMGLANDEDNTGANEDHDGKENNLMSTPTLKIECFDDQGGYAPERDMPNQQNGSSFTNLQSINYASNRIRDDYLDTFDNDLRNASTERLAPTRNLSIGNTSDGYTSMNSSTLNTPFMHPHDMAVSPGLTPPVMYLGEPSQTDDNDDVASIFSNSSNIILPTDSNGYKHVTEFDQIGQLIGSNPFDLGFDFNQTDTPEEFKSNFSENNGNTTHLQTQHVDNIVVPSPSTSNQLPTTPIISIEECNDVDNRNDYAIDIDNNDNSRPNYSQTYGFKPDLSSDNKNSLGISLLHPSEDAELTHEEMLLGRKQKLKQRRTSQTSSRRSSRSSMRSLTPEEKARSLSSNRDKLLEMADLLPKSPSSNNESNSNSRRSSFLGNEEIVIDDNFSETGSKDKSEYICDVCGKTFSRPYNLKSHLRTHTNEKPYQCTVCGKAFARQHDKKRHEDLHTGKKRYVCGGKLKDGTTWGCGKKFARSDALGRHFKTGNGRKCITPLYEETARERNLPHIDESNIVGITEKGISFQ</sequence>
<evidence type="ECO:0000256" key="5">
    <source>
        <dbReference type="ARBA" id="ARBA00022833"/>
    </source>
</evidence>
<evidence type="ECO:0000256" key="7">
    <source>
        <dbReference type="PROSITE-ProRule" id="PRU00042"/>
    </source>
</evidence>
<proteinExistence type="predicted"/>
<feature type="domain" description="C2H2-type" evidence="9">
    <location>
        <begin position="545"/>
        <end position="572"/>
    </location>
</feature>
<gene>
    <name evidence="10" type="ORF">RNJ44_02228</name>
</gene>
<keyword evidence="4 7" id="KW-0863">Zinc-finger</keyword>
<feature type="compositionally biased region" description="Low complexity" evidence="8">
    <location>
        <begin position="436"/>
        <end position="451"/>
    </location>
</feature>
<dbReference type="Proteomes" id="UP001623330">
    <property type="component" value="Unassembled WGS sequence"/>
</dbReference>
<evidence type="ECO:0000313" key="11">
    <source>
        <dbReference type="Proteomes" id="UP001623330"/>
    </source>
</evidence>
<evidence type="ECO:0000256" key="4">
    <source>
        <dbReference type="ARBA" id="ARBA00022771"/>
    </source>
</evidence>
<keyword evidence="6" id="KW-0539">Nucleus</keyword>
<evidence type="ECO:0000256" key="8">
    <source>
        <dbReference type="SAM" id="MobiDB-lite"/>
    </source>
</evidence>
<feature type="region of interest" description="Disordered" evidence="8">
    <location>
        <begin position="426"/>
        <end position="494"/>
    </location>
</feature>
<keyword evidence="3" id="KW-0677">Repeat</keyword>